<evidence type="ECO:0000313" key="1">
    <source>
        <dbReference type="EMBL" id="GEO19842.1"/>
    </source>
</evidence>
<proteinExistence type="predicted"/>
<organism evidence="1 2">
    <name type="scientific">Cyclobacterium qasimii</name>
    <dbReference type="NCBI Taxonomy" id="1350429"/>
    <lineage>
        <taxon>Bacteria</taxon>
        <taxon>Pseudomonadati</taxon>
        <taxon>Bacteroidota</taxon>
        <taxon>Cytophagia</taxon>
        <taxon>Cytophagales</taxon>
        <taxon>Cyclobacteriaceae</taxon>
        <taxon>Cyclobacterium</taxon>
    </lineage>
</organism>
<reference evidence="1 2" key="1">
    <citation type="submission" date="2019-07" db="EMBL/GenBank/DDBJ databases">
        <title>Whole genome shotgun sequence of Cyclobacterium qasimii NBRC 106168.</title>
        <authorList>
            <person name="Hosoyama A."/>
            <person name="Uohara A."/>
            <person name="Ohji S."/>
            <person name="Ichikawa N."/>
        </authorList>
    </citation>
    <scope>NUCLEOTIDE SEQUENCE [LARGE SCALE GENOMIC DNA]</scope>
    <source>
        <strain evidence="1 2">NBRC 106168</strain>
    </source>
</reference>
<evidence type="ECO:0000313" key="2">
    <source>
        <dbReference type="Proteomes" id="UP000321301"/>
    </source>
</evidence>
<dbReference type="Proteomes" id="UP000321301">
    <property type="component" value="Unassembled WGS sequence"/>
</dbReference>
<protein>
    <submittedName>
        <fullName evidence="1">Uncharacterized protein</fullName>
    </submittedName>
</protein>
<dbReference type="AlphaFoldDB" id="A0A512C6K7"/>
<comment type="caution">
    <text evidence="1">The sequence shown here is derived from an EMBL/GenBank/DDBJ whole genome shotgun (WGS) entry which is preliminary data.</text>
</comment>
<accession>A0A512C6K7</accession>
<sequence length="197" mass="23444">MLFIRFNIQSPTKFEDFKKLYEHMDMVRQPGFRFEEKEPTLVDWENLSKEETDEAYEKLIASLDEDPAQERYQSLMPGYANAFLERYLGVDNEKLGVLGVQETLSIFNYLEYDFEVYLTRLEKQNENFGVIEYSTDNFPYGGIDRFLMVLKAFDLVPSECFDGFTIFDFEWVTDFEYDAIDLPEKTTAYIERKRNET</sequence>
<name>A0A512C6K7_9BACT</name>
<dbReference type="RefSeq" id="WP_040415927.1">
    <property type="nucleotide sequence ID" value="NZ_BJYV01000001.1"/>
</dbReference>
<gene>
    <name evidence="1" type="ORF">CQA01_03760</name>
</gene>
<keyword evidence="2" id="KW-1185">Reference proteome</keyword>
<dbReference type="EMBL" id="BJYV01000001">
    <property type="protein sequence ID" value="GEO19842.1"/>
    <property type="molecule type" value="Genomic_DNA"/>
</dbReference>